<dbReference type="GO" id="GO:0006808">
    <property type="term" value="P:regulation of nitrogen utilization"/>
    <property type="evidence" value="ECO:0007669"/>
    <property type="project" value="InterPro"/>
</dbReference>
<reference evidence="2" key="3">
    <citation type="submission" date="2024-02" db="EMBL/GenBank/DDBJ databases">
        <authorList>
            <person name="Choi B."/>
        </authorList>
    </citation>
    <scope>NUCLEOTIDE SEQUENCE</scope>
    <source>
        <strain evidence="2">UMB1016</strain>
    </source>
</reference>
<dbReference type="Proteomes" id="UP000250354">
    <property type="component" value="Chromosome"/>
</dbReference>
<dbReference type="GeneID" id="89334144"/>
<dbReference type="Proteomes" id="UP001069047">
    <property type="component" value="Unassembled WGS sequence"/>
</dbReference>
<dbReference type="SMART" id="SM00938">
    <property type="entry name" value="P-II"/>
    <property type="match status" value="1"/>
</dbReference>
<dbReference type="SUPFAM" id="SSF54913">
    <property type="entry name" value="GlnB-like"/>
    <property type="match status" value="2"/>
</dbReference>
<dbReference type="Pfam" id="PF00543">
    <property type="entry name" value="P-II"/>
    <property type="match status" value="1"/>
</dbReference>
<dbReference type="AlphaFoldDB" id="A0A9Q4H2Z1"/>
<protein>
    <submittedName>
        <fullName evidence="1">P-II family nitrogen regulator</fullName>
    </submittedName>
</protein>
<dbReference type="InterPro" id="IPR015867">
    <property type="entry name" value="N-reg_PII/ATP_PRibTrfase_C"/>
</dbReference>
<dbReference type="GO" id="GO:0030234">
    <property type="term" value="F:enzyme regulator activity"/>
    <property type="evidence" value="ECO:0007669"/>
    <property type="project" value="InterPro"/>
</dbReference>
<dbReference type="InterPro" id="IPR002187">
    <property type="entry name" value="N-reg_PII"/>
</dbReference>
<evidence type="ECO:0000313" key="4">
    <source>
        <dbReference type="Proteomes" id="UP001069047"/>
    </source>
</evidence>
<accession>A0A9Q4H2Z1</accession>
<evidence type="ECO:0000313" key="2">
    <source>
        <dbReference type="EMBL" id="WWC55607.1"/>
    </source>
</evidence>
<proteinExistence type="predicted"/>
<name>A0A9Q4H2Z1_9LACT</name>
<dbReference type="EMBL" id="JAOTMY010000002">
    <property type="protein sequence ID" value="MCY3087298.1"/>
    <property type="molecule type" value="Genomic_DNA"/>
</dbReference>
<gene>
    <name evidence="2" type="ORF">DBT44_0004825</name>
    <name evidence="1" type="ORF">ODY61_04090</name>
</gene>
<evidence type="ECO:0000313" key="1">
    <source>
        <dbReference type="EMBL" id="MCY3087298.1"/>
    </source>
</evidence>
<organism evidence="1 4">
    <name type="scientific">Aerococcus mictus</name>
    <dbReference type="NCBI Taxonomy" id="2976810"/>
    <lineage>
        <taxon>Bacteria</taxon>
        <taxon>Bacillati</taxon>
        <taxon>Bacillota</taxon>
        <taxon>Bacilli</taxon>
        <taxon>Lactobacillales</taxon>
        <taxon>Aerococcaceae</taxon>
        <taxon>Aerococcus</taxon>
    </lineage>
</organism>
<reference evidence="1" key="2">
    <citation type="submission" date="2022-09" db="EMBL/GenBank/DDBJ databases">
        <title>Aerococcus urinae taxonomy study.</title>
        <authorList>
            <person name="Christensen J."/>
            <person name="Senneby E."/>
        </authorList>
    </citation>
    <scope>NUCLEOTIDE SEQUENCE</scope>
    <source>
        <strain evidence="1">LUND-41-B12</strain>
    </source>
</reference>
<reference evidence="2 3" key="1">
    <citation type="journal article" date="2020" name="J. Bacteriol.">
        <title>Aerococcus urinae Isolated from Women with Lower Urinary Tract Symptoms: In Vitro Aggregation and Genome Analysis.</title>
        <authorList>
            <person name="Hilt E.E."/>
            <person name="Putonti C."/>
            <person name="Thomas-White K."/>
            <person name="Lewis A.L."/>
            <person name="Visick K.L."/>
            <person name="Gilbert N.M."/>
            <person name="Wolfe A.J."/>
        </authorList>
    </citation>
    <scope>NUCLEOTIDE SEQUENCE [LARGE SCALE GENOMIC DNA]</scope>
    <source>
        <strain evidence="2 3">UMB1016</strain>
    </source>
</reference>
<sequence length="219" mass="23864">MNKEPVLFLAIVKEGMASRLLKRAKQAGASGGTIIRAYGTVQSNLLRSLGLQGTEREIFLTIVPKEKEAEIHAHLEDALKLKKKGTGVLFSFDVSSYLGNQNHSYFFNEADQKNKDQLLVTIVQRDLADQVVDAARDEGAKGATILHGRGSGAHEKSSIFSIQIEPEKEIVWMVLPANKIKQVTDNISETMKITEPGHGLIFSLPISSVSGLIGQGKKA</sequence>
<dbReference type="EMBL" id="CP145132">
    <property type="protein sequence ID" value="WWC55607.1"/>
    <property type="molecule type" value="Genomic_DNA"/>
</dbReference>
<dbReference type="PROSITE" id="PS51343">
    <property type="entry name" value="PII_GLNB_DOM"/>
    <property type="match status" value="1"/>
</dbReference>
<dbReference type="RefSeq" id="WP_224783873.1">
    <property type="nucleotide sequence ID" value="NZ_CAJHLG010000002.1"/>
</dbReference>
<dbReference type="InterPro" id="IPR011322">
    <property type="entry name" value="N-reg_PII-like_a/b"/>
</dbReference>
<keyword evidence="3" id="KW-1185">Reference proteome</keyword>
<evidence type="ECO:0000313" key="3">
    <source>
        <dbReference type="Proteomes" id="UP000250354"/>
    </source>
</evidence>
<dbReference type="Gene3D" id="3.30.70.120">
    <property type="match status" value="2"/>
</dbReference>